<organism evidence="2 3">
    <name type="scientific">Sorangium cellulosum</name>
    <name type="common">Polyangium cellulosum</name>
    <dbReference type="NCBI Taxonomy" id="56"/>
    <lineage>
        <taxon>Bacteria</taxon>
        <taxon>Pseudomonadati</taxon>
        <taxon>Myxococcota</taxon>
        <taxon>Polyangia</taxon>
        <taxon>Polyangiales</taxon>
        <taxon>Polyangiaceae</taxon>
        <taxon>Sorangium</taxon>
    </lineage>
</organism>
<evidence type="ECO:0000259" key="1">
    <source>
        <dbReference type="Pfam" id="PF01872"/>
    </source>
</evidence>
<proteinExistence type="predicted"/>
<gene>
    <name evidence="2" type="ORF">BE08_10285</name>
</gene>
<dbReference type="InterPro" id="IPR002734">
    <property type="entry name" value="RibDG_C"/>
</dbReference>
<dbReference type="Proteomes" id="UP000075420">
    <property type="component" value="Unassembled WGS sequence"/>
</dbReference>
<dbReference type="PANTHER" id="PTHR38011">
    <property type="entry name" value="DIHYDROFOLATE REDUCTASE FAMILY PROTEIN (AFU_ORTHOLOGUE AFUA_8G06820)"/>
    <property type="match status" value="1"/>
</dbReference>
<dbReference type="GO" id="GO:0008703">
    <property type="term" value="F:5-amino-6-(5-phosphoribosylamino)uracil reductase activity"/>
    <property type="evidence" value="ECO:0007669"/>
    <property type="project" value="InterPro"/>
</dbReference>
<comment type="caution">
    <text evidence="2">The sequence shown here is derived from an EMBL/GenBank/DDBJ whole genome shotgun (WGS) entry which is preliminary data.</text>
</comment>
<evidence type="ECO:0000313" key="3">
    <source>
        <dbReference type="Proteomes" id="UP000075420"/>
    </source>
</evidence>
<dbReference type="SUPFAM" id="SSF53597">
    <property type="entry name" value="Dihydrofolate reductase-like"/>
    <property type="match status" value="1"/>
</dbReference>
<dbReference type="PANTHER" id="PTHR38011:SF11">
    <property type="entry name" value="2,5-DIAMINO-6-RIBOSYLAMINO-4(3H)-PYRIMIDINONE 5'-PHOSPHATE REDUCTASE"/>
    <property type="match status" value="1"/>
</dbReference>
<dbReference type="Pfam" id="PF01872">
    <property type="entry name" value="RibD_C"/>
    <property type="match status" value="1"/>
</dbReference>
<feature type="domain" description="Bacterial bifunctional deaminase-reductase C-terminal" evidence="1">
    <location>
        <begin position="2"/>
        <end position="170"/>
    </location>
</feature>
<evidence type="ECO:0000313" key="2">
    <source>
        <dbReference type="EMBL" id="KYF52046.1"/>
    </source>
</evidence>
<accession>A0A150P8U6</accession>
<dbReference type="GO" id="GO:0009231">
    <property type="term" value="P:riboflavin biosynthetic process"/>
    <property type="evidence" value="ECO:0007669"/>
    <property type="project" value="InterPro"/>
</dbReference>
<dbReference type="InterPro" id="IPR050765">
    <property type="entry name" value="Riboflavin_Biosynth_HTPR"/>
</dbReference>
<dbReference type="EMBL" id="JELY01002612">
    <property type="protein sequence ID" value="KYF52046.1"/>
    <property type="molecule type" value="Genomic_DNA"/>
</dbReference>
<reference evidence="2 3" key="1">
    <citation type="submission" date="2014-02" db="EMBL/GenBank/DDBJ databases">
        <title>The small core and large imbalanced accessory genome model reveals a collaborative survival strategy of Sorangium cellulosum strains in nature.</title>
        <authorList>
            <person name="Han K."/>
            <person name="Peng R."/>
            <person name="Blom J."/>
            <person name="Li Y.-Z."/>
        </authorList>
    </citation>
    <scope>NUCLEOTIDE SEQUENCE [LARGE SCALE GENOMIC DNA]</scope>
    <source>
        <strain evidence="2 3">So0157-25</strain>
    </source>
</reference>
<protein>
    <submittedName>
        <fullName evidence="2">Dihydrofolate reductase</fullName>
    </submittedName>
</protein>
<name>A0A150P8U6_SORCE</name>
<dbReference type="AlphaFoldDB" id="A0A150P8U6"/>
<dbReference type="InterPro" id="IPR024072">
    <property type="entry name" value="DHFR-like_dom_sf"/>
</dbReference>
<sequence>MRKIVYDVAVTLDNFISHEDGSVDGLLMQGEHAADYVERLGGYDTVLMGRKTYEWGYAHGLVAGKRAYPHMEHHIFSRSLRFDEGAEVHVVDRDELAVVKQLKERDGADIYLCGGGAFAGFLLDHGLVDQVVFKLNPILFGHGVRLFGGSTRKVALALLESRPYANGVVLLRYDVKYGGSA</sequence>
<dbReference type="Gene3D" id="3.40.430.10">
    <property type="entry name" value="Dihydrofolate Reductase, subunit A"/>
    <property type="match status" value="1"/>
</dbReference>